<proteinExistence type="predicted"/>
<comment type="caution">
    <text evidence="1">The sequence shown here is derived from an EMBL/GenBank/DDBJ whole genome shotgun (WGS) entry which is preliminary data.</text>
</comment>
<reference evidence="1 2" key="1">
    <citation type="submission" date="2018-06" db="EMBL/GenBank/DDBJ databases">
        <title>Comparative genomics reveals the genomic features of Rhizophagus irregularis, R. cerebriforme, R. diaphanum and Gigaspora rosea, and their symbiotic lifestyle signature.</title>
        <authorList>
            <person name="Morin E."/>
            <person name="San Clemente H."/>
            <person name="Chen E.C.H."/>
            <person name="De La Providencia I."/>
            <person name="Hainaut M."/>
            <person name="Kuo A."/>
            <person name="Kohler A."/>
            <person name="Murat C."/>
            <person name="Tang N."/>
            <person name="Roy S."/>
            <person name="Loubradou J."/>
            <person name="Henrissat B."/>
            <person name="Grigoriev I.V."/>
            <person name="Corradi N."/>
            <person name="Roux C."/>
            <person name="Martin F.M."/>
        </authorList>
    </citation>
    <scope>NUCLEOTIDE SEQUENCE [LARGE SCALE GENOMIC DNA]</scope>
    <source>
        <strain evidence="1 2">DAOM 194757</strain>
    </source>
</reference>
<accession>A0A397VAD8</accession>
<keyword evidence="2" id="KW-1185">Reference proteome</keyword>
<protein>
    <submittedName>
        <fullName evidence="1">Uncharacterized protein</fullName>
    </submittedName>
</protein>
<dbReference type="AlphaFoldDB" id="A0A397VAD8"/>
<evidence type="ECO:0000313" key="2">
    <source>
        <dbReference type="Proteomes" id="UP000266673"/>
    </source>
</evidence>
<dbReference type="Proteomes" id="UP000266673">
    <property type="component" value="Unassembled WGS sequence"/>
</dbReference>
<dbReference type="EMBL" id="QKWP01000473">
    <property type="protein sequence ID" value="RIB19454.1"/>
    <property type="molecule type" value="Genomic_DNA"/>
</dbReference>
<evidence type="ECO:0000313" key="1">
    <source>
        <dbReference type="EMBL" id="RIB19454.1"/>
    </source>
</evidence>
<gene>
    <name evidence="1" type="ORF">C2G38_2083113</name>
</gene>
<name>A0A397VAD8_9GLOM</name>
<sequence length="55" mass="6465">MFKHYQKPANMENFNGTENIEPGFCWSVTCAELLTDRLSKLALIRDKIVKKIRKH</sequence>
<organism evidence="1 2">
    <name type="scientific">Gigaspora rosea</name>
    <dbReference type="NCBI Taxonomy" id="44941"/>
    <lineage>
        <taxon>Eukaryota</taxon>
        <taxon>Fungi</taxon>
        <taxon>Fungi incertae sedis</taxon>
        <taxon>Mucoromycota</taxon>
        <taxon>Glomeromycotina</taxon>
        <taxon>Glomeromycetes</taxon>
        <taxon>Diversisporales</taxon>
        <taxon>Gigasporaceae</taxon>
        <taxon>Gigaspora</taxon>
    </lineage>
</organism>